<proteinExistence type="inferred from homology"/>
<name>A0ABX3XAA4_9BRAD</name>
<reference evidence="9 10" key="1">
    <citation type="submission" date="2017-03" db="EMBL/GenBank/DDBJ databases">
        <title>Whole genome sequences of fourteen strains of Bradyrhizobium canariense and one strain of Bradyrhizobium japonicum isolated from Lupinus (Papilionoideae: Genisteae) species in Algeria.</title>
        <authorList>
            <person name="Crovadore J."/>
            <person name="Chekireb D."/>
            <person name="Brachmann A."/>
            <person name="Chablais R."/>
            <person name="Cochard B."/>
            <person name="Lefort F."/>
        </authorList>
    </citation>
    <scope>NUCLEOTIDE SEQUENCE [LARGE SCALE GENOMIC DNA]</scope>
    <source>
        <strain evidence="9 10">UBMAN05</strain>
    </source>
</reference>
<dbReference type="Pfam" id="PF07063">
    <property type="entry name" value="HGLS"/>
    <property type="match status" value="1"/>
</dbReference>
<evidence type="ECO:0000256" key="7">
    <source>
        <dbReference type="ARBA" id="ARBA00035034"/>
    </source>
</evidence>
<evidence type="ECO:0000256" key="3">
    <source>
        <dbReference type="ARBA" id="ARBA00023002"/>
    </source>
</evidence>
<dbReference type="InterPro" id="IPR047869">
    <property type="entry name" value="YdcJ_bac-like"/>
</dbReference>
<sequence>MAVQRATPDDMRDVFSCAISDMYRAEVPQYGALVHLGADVNVEPLRADPEMRGKLTKSGEIDRLSLERHGAVRLRTSQELFDIRRVLAVMGMHPVDYYDLSVAGVPVQSTAFRPIQQEALRRNPFWVFTSLLRLELIEDPALHAEVATVLAARQIFKPRVLELAGLFEPDGALTQAQAEEFVREALETFRWHSDATVELITYEKLHGAHRLLAHIVSFKGPHINHLTPRTLDIDAVQLGMPRRWISSKAVIEGPQRRKCPFLLRQTSFNALEEHIVFRLDGCEVAAGTHTARFGEVEQRSIAATAQGRWLYDELLAPVPREVQIGAVDWNPSTYESELSARFRSFPDDWAELHSREPAFFHYSVTPAGRASGCRGQPWTVDELIANAFLRFDPIVYEDFLPVSAAGIFQSNLGTDDQKNYAAQCSRAQFEAALEDRICAGGHGLTGAKLMHAPLQAD</sequence>
<evidence type="ECO:0000256" key="4">
    <source>
        <dbReference type="ARBA" id="ARBA00023004"/>
    </source>
</evidence>
<organism evidence="9 10">
    <name type="scientific">Bradyrhizobium canariense</name>
    <dbReference type="NCBI Taxonomy" id="255045"/>
    <lineage>
        <taxon>Bacteria</taxon>
        <taxon>Pseudomonadati</taxon>
        <taxon>Pseudomonadota</taxon>
        <taxon>Alphaproteobacteria</taxon>
        <taxon>Hyphomicrobiales</taxon>
        <taxon>Nitrobacteraceae</taxon>
        <taxon>Bradyrhizobium</taxon>
    </lineage>
</organism>
<evidence type="ECO:0000256" key="1">
    <source>
        <dbReference type="ARBA" id="ARBA00001954"/>
    </source>
</evidence>
<keyword evidence="3" id="KW-0560">Oxidoreductase</keyword>
<evidence type="ECO:0000256" key="8">
    <source>
        <dbReference type="ARBA" id="ARBA00035045"/>
    </source>
</evidence>
<dbReference type="Proteomes" id="UP000193884">
    <property type="component" value="Unassembled WGS sequence"/>
</dbReference>
<evidence type="ECO:0000313" key="9">
    <source>
        <dbReference type="EMBL" id="OSJ34904.1"/>
    </source>
</evidence>
<comment type="cofactor">
    <cofactor evidence="1">
        <name>Fe(2+)</name>
        <dbReference type="ChEBI" id="CHEBI:29033"/>
    </cofactor>
</comment>
<dbReference type="EMBL" id="NAFK01000117">
    <property type="protein sequence ID" value="OSJ34904.1"/>
    <property type="molecule type" value="Genomic_DNA"/>
</dbReference>
<keyword evidence="10" id="KW-1185">Reference proteome</keyword>
<comment type="similarity">
    <text evidence="5">Belongs to the 2-oxoadipate dioxygenase/decarboxylase family.</text>
</comment>
<dbReference type="Gene3D" id="3.10.180.80">
    <property type="entry name" value="Uncharacterised protein PF07063, DUF1338"/>
    <property type="match status" value="1"/>
</dbReference>
<gene>
    <name evidence="9" type="ORF">BST63_02820</name>
</gene>
<keyword evidence="2" id="KW-0223">Dioxygenase</keyword>
<evidence type="ECO:0000256" key="6">
    <source>
        <dbReference type="ARBA" id="ARBA00035023"/>
    </source>
</evidence>
<evidence type="ECO:0000256" key="2">
    <source>
        <dbReference type="ARBA" id="ARBA00022964"/>
    </source>
</evidence>
<dbReference type="SMART" id="SM01150">
    <property type="entry name" value="DUF1338"/>
    <property type="match status" value="1"/>
</dbReference>
<dbReference type="EC" id="1.13.11.93" evidence="6"/>
<evidence type="ECO:0000256" key="5">
    <source>
        <dbReference type="ARBA" id="ARBA00035013"/>
    </source>
</evidence>
<accession>A0ABX3XAA4</accession>
<dbReference type="PANTHER" id="PTHR39479">
    <property type="match status" value="1"/>
</dbReference>
<dbReference type="PANTHER" id="PTHR39479:SF2">
    <property type="entry name" value="2-OXOADIPATE DIOXYGENASE_DECARBOXYLASE"/>
    <property type="match status" value="1"/>
</dbReference>
<evidence type="ECO:0000313" key="10">
    <source>
        <dbReference type="Proteomes" id="UP000193884"/>
    </source>
</evidence>
<protein>
    <recommendedName>
        <fullName evidence="7">2-oxoadipate dioxygenase/decarboxylase</fullName>
        <ecNumber evidence="6">1.13.11.93</ecNumber>
    </recommendedName>
    <alternativeName>
        <fullName evidence="8">2-hydroxyglutarate synthase</fullName>
    </alternativeName>
</protein>
<comment type="caution">
    <text evidence="9">The sequence shown here is derived from an EMBL/GenBank/DDBJ whole genome shotgun (WGS) entry which is preliminary data.</text>
</comment>
<keyword evidence="4" id="KW-0408">Iron</keyword>
<dbReference type="RefSeq" id="WP_085383389.1">
    <property type="nucleotide sequence ID" value="NZ_NAFJ01000096.1"/>
</dbReference>
<dbReference type="CDD" id="cd16348">
    <property type="entry name" value="VOC_YdcJ_like"/>
    <property type="match status" value="1"/>
</dbReference>
<dbReference type="InterPro" id="IPR009770">
    <property type="entry name" value="HGLS"/>
</dbReference>